<protein>
    <submittedName>
        <fullName evidence="3">Uncharacterized protein</fullName>
    </submittedName>
</protein>
<gene>
    <name evidence="3" type="ORF">SARC_01139</name>
</gene>
<organism evidence="3 4">
    <name type="scientific">Sphaeroforma arctica JP610</name>
    <dbReference type="NCBI Taxonomy" id="667725"/>
    <lineage>
        <taxon>Eukaryota</taxon>
        <taxon>Ichthyosporea</taxon>
        <taxon>Ichthyophonida</taxon>
        <taxon>Sphaeroforma</taxon>
    </lineage>
</organism>
<evidence type="ECO:0000313" key="3">
    <source>
        <dbReference type="EMBL" id="KNC86719.1"/>
    </source>
</evidence>
<proteinExistence type="predicted"/>
<dbReference type="GO" id="GO:0008422">
    <property type="term" value="F:beta-glucosidase activity"/>
    <property type="evidence" value="ECO:0007669"/>
    <property type="project" value="TreeGrafter"/>
</dbReference>
<dbReference type="EMBL" id="KQ241639">
    <property type="protein sequence ID" value="KNC86719.1"/>
    <property type="molecule type" value="Genomic_DNA"/>
</dbReference>
<dbReference type="Proteomes" id="UP000054560">
    <property type="component" value="Unassembled WGS sequence"/>
</dbReference>
<dbReference type="InterPro" id="IPR006775">
    <property type="entry name" value="GH116_catalytic"/>
</dbReference>
<dbReference type="Pfam" id="PF04685">
    <property type="entry name" value="DUF608"/>
    <property type="match status" value="2"/>
</dbReference>
<dbReference type="OrthoDB" id="730489at2759"/>
<evidence type="ECO:0000313" key="4">
    <source>
        <dbReference type="Proteomes" id="UP000054560"/>
    </source>
</evidence>
<dbReference type="PANTHER" id="PTHR12654:SF0">
    <property type="entry name" value="NON-LYSOSOMAL GLUCOSYLCERAMIDASE"/>
    <property type="match status" value="1"/>
</dbReference>
<dbReference type="eggNOG" id="KOG2119">
    <property type="taxonomic scope" value="Eukaryota"/>
</dbReference>
<dbReference type="STRING" id="667725.A0A0L0GCT6"/>
<feature type="domain" description="Glycosyl-hydrolase family 116 catalytic region" evidence="1">
    <location>
        <begin position="387"/>
        <end position="445"/>
    </location>
</feature>
<feature type="domain" description="Glycosyl-hydrolase family 116 N-terminal" evidence="2">
    <location>
        <begin position="17"/>
        <end position="217"/>
    </location>
</feature>
<accession>A0A0L0GCT6</accession>
<name>A0A0L0GCT6_9EUKA</name>
<evidence type="ECO:0000259" key="1">
    <source>
        <dbReference type="Pfam" id="PF04685"/>
    </source>
</evidence>
<evidence type="ECO:0000259" key="2">
    <source>
        <dbReference type="Pfam" id="PF12215"/>
    </source>
</evidence>
<sequence length="460" mass="51783">MLCYPQKVRYIMCGVVAASSLPACVFEWSVENYGDTTAEVAICMTWVNGYGAKDDKAGGHQNYVFSSNQQNGNGTAFGIEMKHKTDGGSPYSFGISALQPDDSGETYQVTYEANFTANGSGSLLWNQLLTTGHLKNGDSCQASRKGQVIGAAVSCSVQPKPSETVGDICFTLTWDSPEVDFPKSDVIAHRQYTRYFGNDGRACAGLCSTATQDYRDWEKKIDDWQSPILNDSELPDWYKSALFNESYFVADGGTVWLADKEDEIGRFGYLEGHEYRMVNTYDVHFYASWALTLNWPKIASSIQRDYADAKHLMDYTSIADAKHRMYYTSIADAKHRMYYTSIADAKHRMYYTSIADKHPMYYTSTTDAKHPMYYTSTTDAKHPMYSTSIADAIMVEDKRSWPLMMGGTAKKRTTKAACPHDLGDPQGNPWVDINCYNIHDTATWKVSSHYEHRMFRLNTV</sequence>
<feature type="domain" description="Glycosyl-hydrolase family 116 catalytic region" evidence="1">
    <location>
        <begin position="265"/>
        <end position="316"/>
    </location>
</feature>
<keyword evidence="4" id="KW-1185">Reference proteome</keyword>
<dbReference type="RefSeq" id="XP_014160621.1">
    <property type="nucleotide sequence ID" value="XM_014305146.1"/>
</dbReference>
<dbReference type="InterPro" id="IPR024462">
    <property type="entry name" value="GH116_N"/>
</dbReference>
<dbReference type="AlphaFoldDB" id="A0A0L0GCT6"/>
<reference evidence="3 4" key="1">
    <citation type="submission" date="2011-02" db="EMBL/GenBank/DDBJ databases">
        <title>The Genome Sequence of Sphaeroforma arctica JP610.</title>
        <authorList>
            <consortium name="The Broad Institute Genome Sequencing Platform"/>
            <person name="Russ C."/>
            <person name="Cuomo C."/>
            <person name="Young S.K."/>
            <person name="Zeng Q."/>
            <person name="Gargeya S."/>
            <person name="Alvarado L."/>
            <person name="Berlin A."/>
            <person name="Chapman S.B."/>
            <person name="Chen Z."/>
            <person name="Freedman E."/>
            <person name="Gellesch M."/>
            <person name="Goldberg J."/>
            <person name="Griggs A."/>
            <person name="Gujja S."/>
            <person name="Heilman E."/>
            <person name="Heiman D."/>
            <person name="Howarth C."/>
            <person name="Mehta T."/>
            <person name="Neiman D."/>
            <person name="Pearson M."/>
            <person name="Roberts A."/>
            <person name="Saif S."/>
            <person name="Shea T."/>
            <person name="Shenoy N."/>
            <person name="Sisk P."/>
            <person name="Stolte C."/>
            <person name="Sykes S."/>
            <person name="White J."/>
            <person name="Yandava C."/>
            <person name="Burger G."/>
            <person name="Gray M.W."/>
            <person name="Holland P.W.H."/>
            <person name="King N."/>
            <person name="Lang F.B.F."/>
            <person name="Roger A.J."/>
            <person name="Ruiz-Trillo I."/>
            <person name="Haas B."/>
            <person name="Nusbaum C."/>
            <person name="Birren B."/>
        </authorList>
    </citation>
    <scope>NUCLEOTIDE SEQUENCE [LARGE SCALE GENOMIC DNA]</scope>
    <source>
        <strain evidence="3 4">JP610</strain>
    </source>
</reference>
<dbReference type="GeneID" id="25901643"/>
<dbReference type="PANTHER" id="PTHR12654">
    <property type="entry name" value="BILE ACID BETA-GLUCOSIDASE-RELATED"/>
    <property type="match status" value="1"/>
</dbReference>
<dbReference type="Pfam" id="PF12215">
    <property type="entry name" value="Glyco_hydr_116N"/>
    <property type="match status" value="1"/>
</dbReference>
<dbReference type="InterPro" id="IPR052566">
    <property type="entry name" value="Non-lysos_glucosylceramidase"/>
</dbReference>